<dbReference type="EMBL" id="MFIX01000164">
    <property type="protein sequence ID" value="OGG03005.1"/>
    <property type="molecule type" value="Genomic_DNA"/>
</dbReference>
<reference evidence="2 3" key="1">
    <citation type="journal article" date="2016" name="Nat. Commun.">
        <title>Thousands of microbial genomes shed light on interconnected biogeochemical processes in an aquifer system.</title>
        <authorList>
            <person name="Anantharaman K."/>
            <person name="Brown C.T."/>
            <person name="Hug L.A."/>
            <person name="Sharon I."/>
            <person name="Castelle C.J."/>
            <person name="Probst A.J."/>
            <person name="Thomas B.C."/>
            <person name="Singh A."/>
            <person name="Wilkins M.J."/>
            <person name="Karaoz U."/>
            <person name="Brodie E.L."/>
            <person name="Williams K.H."/>
            <person name="Hubbard S.S."/>
            <person name="Banfield J.F."/>
        </authorList>
    </citation>
    <scope>NUCLEOTIDE SEQUENCE [LARGE SCALE GENOMIC DNA]</scope>
</reference>
<proteinExistence type="predicted"/>
<dbReference type="PANTHER" id="PTHR40124">
    <property type="match status" value="1"/>
</dbReference>
<dbReference type="AlphaFoldDB" id="A0A1F5YSB9"/>
<feature type="domain" description="Polysaccharide lyase 14" evidence="1">
    <location>
        <begin position="176"/>
        <end position="235"/>
    </location>
</feature>
<dbReference type="Gene3D" id="2.60.120.200">
    <property type="match status" value="1"/>
</dbReference>
<name>A0A1F5YSB9_9BACT</name>
<dbReference type="STRING" id="1817867.A3F83_04395"/>
<dbReference type="PANTHER" id="PTHR40124:SF1">
    <property type="entry name" value="DISAGGREGATASE RELATED REPEAT PROTEIN"/>
    <property type="match status" value="1"/>
</dbReference>
<evidence type="ECO:0000259" key="1">
    <source>
        <dbReference type="Pfam" id="PF21294"/>
    </source>
</evidence>
<dbReference type="InterPro" id="IPR048958">
    <property type="entry name" value="Polysacc_lyase_14"/>
</dbReference>
<dbReference type="Pfam" id="PF21294">
    <property type="entry name" value="Polysacc_lyase_14"/>
    <property type="match status" value="1"/>
</dbReference>
<protein>
    <recommendedName>
        <fullName evidence="1">Polysaccharide lyase 14 domain-containing protein</fullName>
    </recommendedName>
</protein>
<evidence type="ECO:0000313" key="3">
    <source>
        <dbReference type="Proteomes" id="UP000179129"/>
    </source>
</evidence>
<sequence>MLGSSARSEVILKEDFESGKLTGDWVLYWEFGDSVTSGWETRPEYVHSGKKSFRLTSLAREGQENGSNIRRFFMPGYDKLYFRWYAMFANDFDQGNLMHWVIFGGSRVDDKWSCYDSTAGRKPTGSDFFWTFLDTWRGWGKYPAPGRLGFYSYFPEMKIDKDGHYWGNMFAPEQDFIVERGKWYCYEVMVKLNEPGKHDGEQAFWVNGEPVYHQTGIRWRDTEDLKLNSMMLDVYVHQSRHDNTCWFDDVEISTDYIGPLAAFPADSSARGKP</sequence>
<gene>
    <name evidence="2" type="ORF">A3F83_04395</name>
</gene>
<dbReference type="Proteomes" id="UP000179129">
    <property type="component" value="Unassembled WGS sequence"/>
</dbReference>
<organism evidence="2 3">
    <name type="scientific">Candidatus Glassbacteria bacterium RIFCSPLOWO2_12_FULL_58_11</name>
    <dbReference type="NCBI Taxonomy" id="1817867"/>
    <lineage>
        <taxon>Bacteria</taxon>
        <taxon>Candidatus Glassiibacteriota</taxon>
    </lineage>
</organism>
<accession>A0A1F5YSB9</accession>
<evidence type="ECO:0000313" key="2">
    <source>
        <dbReference type="EMBL" id="OGG03005.1"/>
    </source>
</evidence>
<comment type="caution">
    <text evidence="2">The sequence shown here is derived from an EMBL/GenBank/DDBJ whole genome shotgun (WGS) entry which is preliminary data.</text>
</comment>